<accession>A0A4Y2MHD0</accession>
<dbReference type="Pfam" id="PF00106">
    <property type="entry name" value="adh_short"/>
    <property type="match status" value="1"/>
</dbReference>
<keyword evidence="1" id="KW-0560">Oxidoreductase</keyword>
<dbReference type="GO" id="GO:0016491">
    <property type="term" value="F:oxidoreductase activity"/>
    <property type="evidence" value="ECO:0007669"/>
    <property type="project" value="UniProtKB-KW"/>
</dbReference>
<evidence type="ECO:0000256" key="1">
    <source>
        <dbReference type="ARBA" id="ARBA00023002"/>
    </source>
</evidence>
<evidence type="ECO:0000256" key="3">
    <source>
        <dbReference type="SAM" id="Phobius"/>
    </source>
</evidence>
<dbReference type="PRINTS" id="PR00081">
    <property type="entry name" value="GDHRDH"/>
</dbReference>
<dbReference type="SUPFAM" id="SSF51735">
    <property type="entry name" value="NAD(P)-binding Rossmann-fold domains"/>
    <property type="match status" value="1"/>
</dbReference>
<dbReference type="EMBL" id="BGPR01007323">
    <property type="protein sequence ID" value="GBN25989.1"/>
    <property type="molecule type" value="Genomic_DNA"/>
</dbReference>
<keyword evidence="3" id="KW-1133">Transmembrane helix</keyword>
<organism evidence="4 5">
    <name type="scientific">Araneus ventricosus</name>
    <name type="common">Orbweaver spider</name>
    <name type="synonym">Epeira ventricosa</name>
    <dbReference type="NCBI Taxonomy" id="182803"/>
    <lineage>
        <taxon>Eukaryota</taxon>
        <taxon>Metazoa</taxon>
        <taxon>Ecdysozoa</taxon>
        <taxon>Arthropoda</taxon>
        <taxon>Chelicerata</taxon>
        <taxon>Arachnida</taxon>
        <taxon>Araneae</taxon>
        <taxon>Araneomorphae</taxon>
        <taxon>Entelegynae</taxon>
        <taxon>Araneoidea</taxon>
        <taxon>Araneidae</taxon>
        <taxon>Araneus</taxon>
    </lineage>
</organism>
<dbReference type="PROSITE" id="PS00061">
    <property type="entry name" value="ADH_SHORT"/>
    <property type="match status" value="1"/>
</dbReference>
<dbReference type="AlphaFoldDB" id="A0A4Y2MHD0"/>
<gene>
    <name evidence="4" type="primary">Dhrs7_1</name>
    <name evidence="4" type="ORF">AVEN_86356_1</name>
</gene>
<dbReference type="InterPro" id="IPR036291">
    <property type="entry name" value="NAD(P)-bd_dom_sf"/>
</dbReference>
<reference evidence="4 5" key="1">
    <citation type="journal article" date="2019" name="Sci. Rep.">
        <title>Orb-weaving spider Araneus ventricosus genome elucidates the spidroin gene catalogue.</title>
        <authorList>
            <person name="Kono N."/>
            <person name="Nakamura H."/>
            <person name="Ohtoshi R."/>
            <person name="Moran D.A.P."/>
            <person name="Shinohara A."/>
            <person name="Yoshida Y."/>
            <person name="Fujiwara M."/>
            <person name="Mori M."/>
            <person name="Tomita M."/>
            <person name="Arakawa K."/>
        </authorList>
    </citation>
    <scope>NUCLEOTIDE SEQUENCE [LARGE SCALE GENOMIC DNA]</scope>
</reference>
<comment type="similarity">
    <text evidence="2">Belongs to the short-chain dehydrogenases/reductases (SDR) family.</text>
</comment>
<dbReference type="InterPro" id="IPR002347">
    <property type="entry name" value="SDR_fam"/>
</dbReference>
<comment type="caution">
    <text evidence="4">The sequence shown here is derived from an EMBL/GenBank/DDBJ whole genome shotgun (WGS) entry which is preliminary data.</text>
</comment>
<protein>
    <submittedName>
        <fullName evidence="4">Dehydrogenase/reductase SDR family member 7</fullName>
    </submittedName>
</protein>
<evidence type="ECO:0000313" key="4">
    <source>
        <dbReference type="EMBL" id="GBN25989.1"/>
    </source>
</evidence>
<dbReference type="PANTHER" id="PTHR44269">
    <property type="entry name" value="DEHYDROGENASE/REDUCTASE SDR FAMILY MEMBER 7-RELATED"/>
    <property type="match status" value="1"/>
</dbReference>
<name>A0A4Y2MHD0_ARAVE</name>
<dbReference type="OrthoDB" id="47007at2759"/>
<keyword evidence="5" id="KW-1185">Reference proteome</keyword>
<keyword evidence="3" id="KW-0472">Membrane</keyword>
<dbReference type="PRINTS" id="PR00080">
    <property type="entry name" value="SDRFAMILY"/>
</dbReference>
<dbReference type="InterPro" id="IPR053011">
    <property type="entry name" value="SDR_family_member_7"/>
</dbReference>
<dbReference type="Gene3D" id="3.40.50.720">
    <property type="entry name" value="NAD(P)-binding Rossmann-like Domain"/>
    <property type="match status" value="1"/>
</dbReference>
<dbReference type="Proteomes" id="UP000499080">
    <property type="component" value="Unassembled WGS sequence"/>
</dbReference>
<evidence type="ECO:0000256" key="2">
    <source>
        <dbReference type="RuleBase" id="RU000363"/>
    </source>
</evidence>
<evidence type="ECO:0000313" key="5">
    <source>
        <dbReference type="Proteomes" id="UP000499080"/>
    </source>
</evidence>
<proteinExistence type="inferred from homology"/>
<feature type="transmembrane region" description="Helical" evidence="3">
    <location>
        <begin position="6"/>
        <end position="25"/>
    </location>
</feature>
<sequence length="344" mass="39033">MALFELLSSFFCLVLVLFFVWYLFLTDCDTVLAIAEKFGRPVSGFAGKVVWVTGASTGLGEAMAYELASVGAKLILTARNKDLLQKVKEECIERSNGKLDKEDILVLPFDISNLECHKDHVENAINHFKKIDVLINNAARYQVGEIVKTDTEVDKTLFNVNYFGPLNLSKLLCKHFLQKGGGHIVVITSIAGKVGIPSTASYCGTKHALHGYFEALRMEYNRNNITVTTVCPGIFSSSMMEKTFTTSTDKILQKDYEHYECVNMTSERCAHLTLVASVNKLYESWVAYQPFLIMLWGGQYLSDVYKIFMGFLYSKNRIYQLYEGKWPRDLPVWQPLFQNKLKIV</sequence>
<dbReference type="InterPro" id="IPR020904">
    <property type="entry name" value="Sc_DH/Rdtase_CS"/>
</dbReference>
<keyword evidence="3" id="KW-0812">Transmembrane</keyword>